<accession>A0A974CNH5</accession>
<protein>
    <recommendedName>
        <fullName evidence="3">Reverse transcriptase zinc-binding domain-containing protein</fullName>
    </recommendedName>
</protein>
<name>A0A974CNH5_XENLA</name>
<evidence type="ECO:0000313" key="1">
    <source>
        <dbReference type="EMBL" id="OCT75840.1"/>
    </source>
</evidence>
<evidence type="ECO:0000313" key="2">
    <source>
        <dbReference type="Proteomes" id="UP000694892"/>
    </source>
</evidence>
<gene>
    <name evidence="1" type="ORF">XELAEV_18031027mg</name>
</gene>
<reference evidence="2" key="1">
    <citation type="journal article" date="2016" name="Nature">
        <title>Genome evolution in the allotetraploid frog Xenopus laevis.</title>
        <authorList>
            <person name="Session A.M."/>
            <person name="Uno Y."/>
            <person name="Kwon T."/>
            <person name="Chapman J.A."/>
            <person name="Toyoda A."/>
            <person name="Takahashi S."/>
            <person name="Fukui A."/>
            <person name="Hikosaka A."/>
            <person name="Suzuki A."/>
            <person name="Kondo M."/>
            <person name="van Heeringen S.J."/>
            <person name="Quigley I."/>
            <person name="Heinz S."/>
            <person name="Ogino H."/>
            <person name="Ochi H."/>
            <person name="Hellsten U."/>
            <person name="Lyons J.B."/>
            <person name="Simakov O."/>
            <person name="Putnam N."/>
            <person name="Stites J."/>
            <person name="Kuroki Y."/>
            <person name="Tanaka T."/>
            <person name="Michiue T."/>
            <person name="Watanabe M."/>
            <person name="Bogdanovic O."/>
            <person name="Lister R."/>
            <person name="Georgiou G."/>
            <person name="Paranjpe S.S."/>
            <person name="van Kruijsbergen I."/>
            <person name="Shu S."/>
            <person name="Carlson J."/>
            <person name="Kinoshita T."/>
            <person name="Ohta Y."/>
            <person name="Mawaribuchi S."/>
            <person name="Jenkins J."/>
            <person name="Grimwood J."/>
            <person name="Schmutz J."/>
            <person name="Mitros T."/>
            <person name="Mozaffari S.V."/>
            <person name="Suzuki Y."/>
            <person name="Haramoto Y."/>
            <person name="Yamamoto T.S."/>
            <person name="Takagi C."/>
            <person name="Heald R."/>
            <person name="Miller K."/>
            <person name="Haudenschild C."/>
            <person name="Kitzman J."/>
            <person name="Nakayama T."/>
            <person name="Izutsu Y."/>
            <person name="Robert J."/>
            <person name="Fortriede J."/>
            <person name="Burns K."/>
            <person name="Lotay V."/>
            <person name="Karimi K."/>
            <person name="Yasuoka Y."/>
            <person name="Dichmann D.S."/>
            <person name="Flajnik M.F."/>
            <person name="Houston D.W."/>
            <person name="Shendure J."/>
            <person name="DuPasquier L."/>
            <person name="Vize P.D."/>
            <person name="Zorn A.M."/>
            <person name="Ito M."/>
            <person name="Marcotte E.M."/>
            <person name="Wallingford J.B."/>
            <person name="Ito Y."/>
            <person name="Asashima M."/>
            <person name="Ueno N."/>
            <person name="Matsuda Y."/>
            <person name="Veenstra G.J."/>
            <person name="Fujiyama A."/>
            <person name="Harland R.M."/>
            <person name="Taira M."/>
            <person name="Rokhsar D.S."/>
        </authorList>
    </citation>
    <scope>NUCLEOTIDE SEQUENCE [LARGE SCALE GENOMIC DNA]</scope>
    <source>
        <strain evidence="2">J</strain>
    </source>
</reference>
<feature type="non-terminal residue" evidence="1">
    <location>
        <position position="1"/>
    </location>
</feature>
<dbReference type="Proteomes" id="UP000694892">
    <property type="component" value="Chromosome 6L"/>
</dbReference>
<evidence type="ECO:0008006" key="3">
    <source>
        <dbReference type="Google" id="ProtNLM"/>
    </source>
</evidence>
<organism evidence="1 2">
    <name type="scientific">Xenopus laevis</name>
    <name type="common">African clawed frog</name>
    <dbReference type="NCBI Taxonomy" id="8355"/>
    <lineage>
        <taxon>Eukaryota</taxon>
        <taxon>Metazoa</taxon>
        <taxon>Chordata</taxon>
        <taxon>Craniata</taxon>
        <taxon>Vertebrata</taxon>
        <taxon>Euteleostomi</taxon>
        <taxon>Amphibia</taxon>
        <taxon>Batrachia</taxon>
        <taxon>Anura</taxon>
        <taxon>Pipoidea</taxon>
        <taxon>Pipidae</taxon>
        <taxon>Xenopodinae</taxon>
        <taxon>Xenopus</taxon>
        <taxon>Xenopus</taxon>
    </lineage>
</organism>
<dbReference type="AlphaFoldDB" id="A0A974CNH5"/>
<dbReference type="EMBL" id="CM004476">
    <property type="protein sequence ID" value="OCT75840.1"/>
    <property type="molecule type" value="Genomic_DNA"/>
</dbReference>
<proteinExistence type="predicted"/>
<sequence length="279" mass="32985">GVTTIRQLTKKDTRKPLTFVQLQTTFPFIQHNVFAILQAQTYTSRTIRLLTDKDWDNALDRFLLRTNSTRGTISLNYKFLHNSIDYDSIPKGPRQWTVDIPELTTEEVFKLYMYSWRTLPSSIYREMFLNLLYRTYLTPEILHIMQRRDSSNCPKCEQTGANLIHCLWSCPYIRRFWTQIRDYANRNLVNFVPLSAAWAIWGKIPTTHTRITLGAKSLLLIVSAVARKTILQLVRVFHMDWTEASLNKNTIVKRFFETWETFIDICPQTVKIRLHDCFH</sequence>